<name>A0AAV4S6J6_9ARAC</name>
<dbReference type="AlphaFoldDB" id="A0AAV4S6J6"/>
<evidence type="ECO:0000313" key="2">
    <source>
        <dbReference type="Proteomes" id="UP001054837"/>
    </source>
</evidence>
<evidence type="ECO:0000313" key="1">
    <source>
        <dbReference type="EMBL" id="GIY29863.1"/>
    </source>
</evidence>
<dbReference type="Proteomes" id="UP001054837">
    <property type="component" value="Unassembled WGS sequence"/>
</dbReference>
<accession>A0AAV4S6J6</accession>
<protein>
    <submittedName>
        <fullName evidence="1">Uncharacterized protein</fullName>
    </submittedName>
</protein>
<keyword evidence="2" id="KW-1185">Reference proteome</keyword>
<gene>
    <name evidence="1" type="ORF">CDAR_312171</name>
</gene>
<proteinExistence type="predicted"/>
<dbReference type="EMBL" id="BPLQ01007403">
    <property type="protein sequence ID" value="GIY29863.1"/>
    <property type="molecule type" value="Genomic_DNA"/>
</dbReference>
<sequence>MKIFSVRIFRLQVSSRQHKFCSDEMGFQQIERSLVRSGLETKKRNHQLFVAQFWHARYSAANDECLRDTTRLFKFKRIPVEGITVEFLNVNTNDLQTVLGYAQMVVQSITIKGFFFV</sequence>
<comment type="caution">
    <text evidence="1">The sequence shown here is derived from an EMBL/GenBank/DDBJ whole genome shotgun (WGS) entry which is preliminary data.</text>
</comment>
<organism evidence="1 2">
    <name type="scientific">Caerostris darwini</name>
    <dbReference type="NCBI Taxonomy" id="1538125"/>
    <lineage>
        <taxon>Eukaryota</taxon>
        <taxon>Metazoa</taxon>
        <taxon>Ecdysozoa</taxon>
        <taxon>Arthropoda</taxon>
        <taxon>Chelicerata</taxon>
        <taxon>Arachnida</taxon>
        <taxon>Araneae</taxon>
        <taxon>Araneomorphae</taxon>
        <taxon>Entelegynae</taxon>
        <taxon>Araneoidea</taxon>
        <taxon>Araneidae</taxon>
        <taxon>Caerostris</taxon>
    </lineage>
</organism>
<reference evidence="1 2" key="1">
    <citation type="submission" date="2021-06" db="EMBL/GenBank/DDBJ databases">
        <title>Caerostris darwini draft genome.</title>
        <authorList>
            <person name="Kono N."/>
            <person name="Arakawa K."/>
        </authorList>
    </citation>
    <scope>NUCLEOTIDE SEQUENCE [LARGE SCALE GENOMIC DNA]</scope>
</reference>